<organism evidence="5 6">
    <name type="scientific">Halosimplex pelagicum</name>
    <dbReference type="NCBI Taxonomy" id="869886"/>
    <lineage>
        <taxon>Archaea</taxon>
        <taxon>Methanobacteriati</taxon>
        <taxon>Methanobacteriota</taxon>
        <taxon>Stenosarchaea group</taxon>
        <taxon>Halobacteria</taxon>
        <taxon>Halobacteriales</taxon>
        <taxon>Haloarculaceae</taxon>
        <taxon>Halosimplex</taxon>
    </lineage>
</organism>
<dbReference type="PANTHER" id="PTHR40698:SF1">
    <property type="entry name" value="FLAGELLA-RELATED PROTEIN D-RELATED"/>
    <property type="match status" value="1"/>
</dbReference>
<protein>
    <submittedName>
        <fullName evidence="5">Flagella E</fullName>
    </submittedName>
</protein>
<feature type="region of interest" description="Disordered" evidence="3">
    <location>
        <begin position="1"/>
        <end position="54"/>
    </location>
</feature>
<evidence type="ECO:0000313" key="6">
    <source>
        <dbReference type="Proteomes" id="UP000509346"/>
    </source>
</evidence>
<keyword evidence="5" id="KW-0282">Flagellum</keyword>
<feature type="domain" description="Archaeal flagella protein FlaD/E" evidence="4">
    <location>
        <begin position="84"/>
        <end position="173"/>
    </location>
</feature>
<name>A0A7D5SW72_9EURY</name>
<keyword evidence="5" id="KW-0966">Cell projection</keyword>
<accession>A0A7D5SW72</accession>
<dbReference type="Proteomes" id="UP000509346">
    <property type="component" value="Chromosome"/>
</dbReference>
<evidence type="ECO:0000259" key="4">
    <source>
        <dbReference type="Pfam" id="PF04659"/>
    </source>
</evidence>
<evidence type="ECO:0000256" key="2">
    <source>
        <dbReference type="ARBA" id="ARBA00022440"/>
    </source>
</evidence>
<comment type="subcellular location">
    <subcellularLocation>
        <location evidence="1">Archaeal flagellum</location>
    </subcellularLocation>
</comment>
<evidence type="ECO:0000256" key="3">
    <source>
        <dbReference type="SAM" id="MobiDB-lite"/>
    </source>
</evidence>
<sequence>MTINPRDYDLNELREMARKRDDIDAEDPRASDGRPEDPRPDDPSEAEWGPLDDVGEASMSAGDSFRAGLYRELLPLIGGQDDLEKPYLRSVPDTYAAEFVVFEWLEFLLMHAGYKGAADALGYYESIDWITEDVAGQLNDYLLGIDETGSNEGNDLDVDDHMLSLVYVAKLTGMQ</sequence>
<dbReference type="OrthoDB" id="121879at2157"/>
<evidence type="ECO:0000313" key="5">
    <source>
        <dbReference type="EMBL" id="QLH82807.1"/>
    </source>
</evidence>
<feature type="compositionally biased region" description="Basic and acidic residues" evidence="3">
    <location>
        <begin position="1"/>
        <end position="42"/>
    </location>
</feature>
<dbReference type="AlphaFoldDB" id="A0A7D5SW72"/>
<proteinExistence type="predicted"/>
<keyword evidence="2" id="KW-0974">Archaeal flagellum</keyword>
<dbReference type="PANTHER" id="PTHR40698">
    <property type="entry name" value="FLAGELLA-RELATED PROTEIN E-RELATED-RELATED"/>
    <property type="match status" value="1"/>
</dbReference>
<reference evidence="5 6" key="1">
    <citation type="submission" date="2020-07" db="EMBL/GenBank/DDBJ databases">
        <title>Halosimplex litoreum sp. nov. and Halosimplex rubrum sp. nov., isolated from different salt environments.</title>
        <authorList>
            <person name="Cui H."/>
        </authorList>
    </citation>
    <scope>NUCLEOTIDE SEQUENCE [LARGE SCALE GENOMIC DNA]</scope>
    <source>
        <strain evidence="5 6">R2</strain>
    </source>
</reference>
<dbReference type="RefSeq" id="WP_179917876.1">
    <property type="nucleotide sequence ID" value="NZ_CP058909.1"/>
</dbReference>
<dbReference type="Pfam" id="PF04659">
    <property type="entry name" value="Arch_fla_DE"/>
    <property type="match status" value="1"/>
</dbReference>
<dbReference type="EMBL" id="CP058909">
    <property type="protein sequence ID" value="QLH82807.1"/>
    <property type="molecule type" value="Genomic_DNA"/>
</dbReference>
<keyword evidence="5" id="KW-0969">Cilium</keyword>
<gene>
    <name evidence="5" type="ORF">HZS54_14770</name>
</gene>
<keyword evidence="6" id="KW-1185">Reference proteome</keyword>
<dbReference type="KEGG" id="hpel:HZS54_14770"/>
<dbReference type="GO" id="GO:0097588">
    <property type="term" value="P:archaeal or bacterial-type flagellum-dependent cell motility"/>
    <property type="evidence" value="ECO:0007669"/>
    <property type="project" value="InterPro"/>
</dbReference>
<dbReference type="GO" id="GO:0097589">
    <property type="term" value="C:archaeal-type flagellum"/>
    <property type="evidence" value="ECO:0007669"/>
    <property type="project" value="UniProtKB-SubCell"/>
</dbReference>
<dbReference type="GeneID" id="56083877"/>
<evidence type="ECO:0000256" key="1">
    <source>
        <dbReference type="ARBA" id="ARBA00004618"/>
    </source>
</evidence>
<dbReference type="InterPro" id="IPR052494">
    <property type="entry name" value="Flagella_assembly_related"/>
</dbReference>
<dbReference type="InterPro" id="IPR006752">
    <property type="entry name" value="Arch_fla_DE"/>
</dbReference>